<feature type="transmembrane region" description="Helical" evidence="3">
    <location>
        <begin position="15"/>
        <end position="36"/>
    </location>
</feature>
<keyword evidence="3" id="KW-0812">Transmembrane</keyword>
<keyword evidence="5" id="KW-1185">Reference proteome</keyword>
<evidence type="ECO:0000313" key="5">
    <source>
        <dbReference type="Proteomes" id="UP000297475"/>
    </source>
</evidence>
<feature type="region of interest" description="Disordered" evidence="2">
    <location>
        <begin position="452"/>
        <end position="479"/>
    </location>
</feature>
<feature type="transmembrane region" description="Helical" evidence="3">
    <location>
        <begin position="280"/>
        <end position="303"/>
    </location>
</feature>
<feature type="transmembrane region" description="Helical" evidence="3">
    <location>
        <begin position="367"/>
        <end position="386"/>
    </location>
</feature>
<proteinExistence type="predicted"/>
<keyword evidence="1" id="KW-0175">Coiled coil</keyword>
<organism evidence="4 5">
    <name type="scientific">Natronospirillum operosum</name>
    <dbReference type="NCBI Taxonomy" id="2759953"/>
    <lineage>
        <taxon>Bacteria</taxon>
        <taxon>Pseudomonadati</taxon>
        <taxon>Pseudomonadota</taxon>
        <taxon>Gammaproteobacteria</taxon>
        <taxon>Oceanospirillales</taxon>
        <taxon>Natronospirillaceae</taxon>
        <taxon>Natronospirillum</taxon>
    </lineage>
</organism>
<dbReference type="Proteomes" id="UP000297475">
    <property type="component" value="Unassembled WGS sequence"/>
</dbReference>
<dbReference type="RefSeq" id="WP_135482411.1">
    <property type="nucleotide sequence ID" value="NZ_SRMF01000002.1"/>
</dbReference>
<feature type="coiled-coil region" evidence="1">
    <location>
        <begin position="151"/>
        <end position="182"/>
    </location>
</feature>
<keyword evidence="3" id="KW-1133">Transmembrane helix</keyword>
<reference evidence="4 5" key="1">
    <citation type="submission" date="2019-04" db="EMBL/GenBank/DDBJ databases">
        <title>Natronospirillum operosus gen. nov., sp. nov., a haloalkaliphilic satellite isolated from decaying biomass of laboratory culture of cyanobacterium Geitlerinema sp. and proposal of Natronospirillaceae fam. nov. and Saccharospirillaceae fam. nov.</title>
        <authorList>
            <person name="Kevbrin V."/>
            <person name="Boltyanskaya Y."/>
            <person name="Koziaeva V."/>
            <person name="Grouzdev D.S."/>
            <person name="Park M."/>
            <person name="Cho J."/>
        </authorList>
    </citation>
    <scope>NUCLEOTIDE SEQUENCE [LARGE SCALE GENOMIC DNA]</scope>
    <source>
        <strain evidence="4 5">G-116</strain>
    </source>
</reference>
<dbReference type="EMBL" id="SRMF01000002">
    <property type="protein sequence ID" value="TGG93880.1"/>
    <property type="molecule type" value="Genomic_DNA"/>
</dbReference>
<keyword evidence="3" id="KW-0472">Membrane</keyword>
<feature type="transmembrane region" description="Helical" evidence="3">
    <location>
        <begin position="324"/>
        <end position="347"/>
    </location>
</feature>
<dbReference type="AlphaFoldDB" id="A0A4Z0WGV8"/>
<evidence type="ECO:0000256" key="1">
    <source>
        <dbReference type="SAM" id="Coils"/>
    </source>
</evidence>
<comment type="caution">
    <text evidence="4">The sequence shown here is derived from an EMBL/GenBank/DDBJ whole genome shotgun (WGS) entry which is preliminary data.</text>
</comment>
<protein>
    <submittedName>
        <fullName evidence="4">Uncharacterized protein</fullName>
    </submittedName>
</protein>
<feature type="transmembrane region" description="Helical" evidence="3">
    <location>
        <begin position="243"/>
        <end position="268"/>
    </location>
</feature>
<evidence type="ECO:0000256" key="2">
    <source>
        <dbReference type="SAM" id="MobiDB-lite"/>
    </source>
</evidence>
<feature type="compositionally biased region" description="Low complexity" evidence="2">
    <location>
        <begin position="458"/>
        <end position="470"/>
    </location>
</feature>
<feature type="transmembrane region" description="Helical" evidence="3">
    <location>
        <begin position="398"/>
        <end position="421"/>
    </location>
</feature>
<name>A0A4Z0WGV8_9GAMM</name>
<gene>
    <name evidence="4" type="ORF">E4656_06730</name>
</gene>
<sequence length="479" mass="53914">MADTLTWQVWADEPWLSLLTWLVLAVVLATLIRPVVIRVSEQIFRVIRFTLSKVAARVQGLAQRIQAHNDAMLVNLGQNYLERQIHRQGLQLRQALEHDLAMVEPQGVQLKNLVERMEDDYASTREPVVEPPEWYRAAEGLLETRAAHEGNRTLQHLLEQLLERVQEESRHSRQDYRQAIAERHQLLNQFLPYWRRLLRMQGDIGQGVKRIEQRAQRLEMLLERYEASISDSSQPTQRLIGSVLVQFLVALLVFSGVLLLGVASFWSFSAGTALLVPQVSTANIMVVSMALICAQVLTGMVLLENLQVTRLFRALWVLDARTSRILRLAALGGLGLWSVLNGALAWLSTLREWEDLLAPGVGSNGVIFVRVMLAALTPWVLMLLVIPLEPLLNGLRIMLGQVVATLVWLLAWSIRLLTLLVRAAERLWLGFYEVVCAPLTRALGWLGQFRRPPPPPGAETKPAAKTAAKPMVKGGKRAT</sequence>
<evidence type="ECO:0000256" key="3">
    <source>
        <dbReference type="SAM" id="Phobius"/>
    </source>
</evidence>
<evidence type="ECO:0000313" key="4">
    <source>
        <dbReference type="EMBL" id="TGG93880.1"/>
    </source>
</evidence>
<accession>A0A4Z0WGV8</accession>